<dbReference type="EMBL" id="CAJVPV010001368">
    <property type="protein sequence ID" value="CAG8495089.1"/>
    <property type="molecule type" value="Genomic_DNA"/>
</dbReference>
<keyword evidence="6" id="KW-1185">Reference proteome</keyword>
<evidence type="ECO:0000313" key="6">
    <source>
        <dbReference type="Proteomes" id="UP000789342"/>
    </source>
</evidence>
<sequence length="313" mass="36364">MAIPREPQPLNLVQWLVRTAVFCVFYGKSLELRTRLAYSPTYFAALLFWPFQNNLFHNLIVHTQRCYGTLLVSINQYFAPSNFIITVDETAKGVVKQTWNGAKIELDIPERIILIANHQGMRFFQFIFLKRRWAADKGALVKVMNSLASSKDPLWLLIFPEGTVVCEATRKSSKNFAEKIGTVDHEHLLLPRSTGLNYCTQTLRKSVSHIYDLTIGLEGISAGQYPEDIYTLRKIYFEAKYPRNIHIHIRRYAISKIPDDEDKFAEWLRQRWVEKDALMSEFYTKGKFPTSESSKVVPLKMNSVFELYVLQHM</sequence>
<evidence type="ECO:0000259" key="4">
    <source>
        <dbReference type="Pfam" id="PF16076"/>
    </source>
</evidence>
<dbReference type="CDD" id="cd07990">
    <property type="entry name" value="LPLAT_LCLAT1-like"/>
    <property type="match status" value="1"/>
</dbReference>
<accession>A0A9N8WQD8</accession>
<keyword evidence="2" id="KW-0808">Transferase</keyword>
<proteinExistence type="inferred from homology"/>
<dbReference type="OrthoDB" id="189226at2759"/>
<dbReference type="AlphaFoldDB" id="A0A9N8WQD8"/>
<evidence type="ECO:0000256" key="3">
    <source>
        <dbReference type="ARBA" id="ARBA00023315"/>
    </source>
</evidence>
<dbReference type="GO" id="GO:0016746">
    <property type="term" value="F:acyltransferase activity"/>
    <property type="evidence" value="ECO:0007669"/>
    <property type="project" value="UniProtKB-KW"/>
</dbReference>
<dbReference type="Pfam" id="PF16076">
    <property type="entry name" value="Acyltransf_C"/>
    <property type="match status" value="1"/>
</dbReference>
<keyword evidence="3" id="KW-0012">Acyltransferase</keyword>
<evidence type="ECO:0000313" key="5">
    <source>
        <dbReference type="EMBL" id="CAG8495089.1"/>
    </source>
</evidence>
<feature type="domain" description="Acyltransferase C-terminal" evidence="4">
    <location>
        <begin position="242"/>
        <end position="296"/>
    </location>
</feature>
<reference evidence="5" key="1">
    <citation type="submission" date="2021-06" db="EMBL/GenBank/DDBJ databases">
        <authorList>
            <person name="Kallberg Y."/>
            <person name="Tangrot J."/>
            <person name="Rosling A."/>
        </authorList>
    </citation>
    <scope>NUCLEOTIDE SEQUENCE</scope>
    <source>
        <strain evidence="5">CL551</strain>
    </source>
</reference>
<dbReference type="Proteomes" id="UP000789342">
    <property type="component" value="Unassembled WGS sequence"/>
</dbReference>
<name>A0A9N8WQD8_9GLOM</name>
<comment type="similarity">
    <text evidence="1">Belongs to the 1-acyl-sn-glycerol-3-phosphate acyltransferase family.</text>
</comment>
<dbReference type="PANTHER" id="PTHR10983:SF16">
    <property type="entry name" value="LYSOCARDIOLIPIN ACYLTRANSFERASE 1"/>
    <property type="match status" value="1"/>
</dbReference>
<evidence type="ECO:0000256" key="2">
    <source>
        <dbReference type="ARBA" id="ARBA00022679"/>
    </source>
</evidence>
<comment type="caution">
    <text evidence="5">The sequence shown here is derived from an EMBL/GenBank/DDBJ whole genome shotgun (WGS) entry which is preliminary data.</text>
</comment>
<organism evidence="5 6">
    <name type="scientific">Acaulospora morrowiae</name>
    <dbReference type="NCBI Taxonomy" id="94023"/>
    <lineage>
        <taxon>Eukaryota</taxon>
        <taxon>Fungi</taxon>
        <taxon>Fungi incertae sedis</taxon>
        <taxon>Mucoromycota</taxon>
        <taxon>Glomeromycotina</taxon>
        <taxon>Glomeromycetes</taxon>
        <taxon>Diversisporales</taxon>
        <taxon>Acaulosporaceae</taxon>
        <taxon>Acaulospora</taxon>
    </lineage>
</organism>
<gene>
    <name evidence="5" type="ORF">AMORRO_LOCUS2970</name>
</gene>
<protein>
    <submittedName>
        <fullName evidence="5">10443_t:CDS:1</fullName>
    </submittedName>
</protein>
<dbReference type="InterPro" id="IPR032098">
    <property type="entry name" value="Acyltransf_C"/>
</dbReference>
<dbReference type="PANTHER" id="PTHR10983">
    <property type="entry name" value="1-ACYLGLYCEROL-3-PHOSPHATE ACYLTRANSFERASE-RELATED"/>
    <property type="match status" value="1"/>
</dbReference>
<dbReference type="GO" id="GO:0036149">
    <property type="term" value="P:phosphatidylinositol acyl-chain remodeling"/>
    <property type="evidence" value="ECO:0007669"/>
    <property type="project" value="TreeGrafter"/>
</dbReference>
<evidence type="ECO:0000256" key="1">
    <source>
        <dbReference type="ARBA" id="ARBA00008655"/>
    </source>
</evidence>
<dbReference type="GO" id="GO:0005783">
    <property type="term" value="C:endoplasmic reticulum"/>
    <property type="evidence" value="ECO:0007669"/>
    <property type="project" value="TreeGrafter"/>
</dbReference>